<evidence type="ECO:0000313" key="9">
    <source>
        <dbReference type="Proteomes" id="UP000006655"/>
    </source>
</evidence>
<dbReference type="KEGG" id="mrb:Mrub_2344"/>
<dbReference type="EMBL" id="CP001743">
    <property type="protein sequence ID" value="ADD29095.1"/>
    <property type="molecule type" value="Genomic_DNA"/>
</dbReference>
<reference evidence="8" key="2">
    <citation type="submission" date="2013-04" db="EMBL/GenBank/DDBJ databases">
        <title>Non-Hybrid, Finished Microbial Genome Assemblies from Long-Read SMRT Sequencing Data.</title>
        <authorList>
            <person name="Klammer A."/>
            <person name="Drake J."/>
            <person name="Heiner C."/>
            <person name="Clum A."/>
            <person name="Copeland A."/>
            <person name="Huddleston J."/>
            <person name="Eichler E."/>
            <person name="Turner S.W."/>
        </authorList>
    </citation>
    <scope>NUCLEOTIDE SEQUENCE</scope>
    <source>
        <strain evidence="8">DSM 1279</strain>
    </source>
</reference>
<dbReference type="STRING" id="504728.K649_10810"/>
<accession>D3PLK4</accession>
<dbReference type="Proteomes" id="UP000006655">
    <property type="component" value="Chromosome"/>
</dbReference>
<keyword evidence="4 6" id="KW-1133">Transmembrane helix</keyword>
<dbReference type="AlphaFoldDB" id="D3PLK4"/>
<feature type="transmembrane region" description="Helical" evidence="6">
    <location>
        <begin position="315"/>
        <end position="337"/>
    </location>
</feature>
<sequence>MLPRYLLRETLSLYLLGVLLFVGLITFDLLSSLSGAFLRARTPVGEIVQMVAYRVPHTLGIALPLGLVFALLVALARWIRQSELKAAYAAGIPPRVFIGPVLLLALAVGAVVLLNEGWLKPIAQERFEALQYKIYYGSEPSGVLTERTYTPQGLGIYYAQRIYPPPEGQTGSRLEGVRVVESGGSVWSAERGVWVSGAWRLQNAYRVDPSGQIFQEAEHPLPFPVGVQPKAVSYEALRMPELHAVASADPAAQFPLARRYANAVGTVVLAWLAIVIGLSLRESAWAFIAVVGLIFGYWTLFTLSAQFARFDLLGAYGAWLPNIVYGGLALLGTWRLAR</sequence>
<keyword evidence="5 6" id="KW-0472">Membrane</keyword>
<comment type="subcellular location">
    <subcellularLocation>
        <location evidence="1">Cell membrane</location>
        <topology evidence="1">Multi-pass membrane protein</topology>
    </subcellularLocation>
</comment>
<evidence type="ECO:0000256" key="6">
    <source>
        <dbReference type="SAM" id="Phobius"/>
    </source>
</evidence>
<dbReference type="GO" id="GO:0043190">
    <property type="term" value="C:ATP-binding cassette (ABC) transporter complex"/>
    <property type="evidence" value="ECO:0007669"/>
    <property type="project" value="TreeGrafter"/>
</dbReference>
<keyword evidence="2" id="KW-1003">Cell membrane</keyword>
<evidence type="ECO:0000256" key="5">
    <source>
        <dbReference type="ARBA" id="ARBA00023136"/>
    </source>
</evidence>
<dbReference type="OrthoDB" id="30636at2"/>
<feature type="transmembrane region" description="Helical" evidence="6">
    <location>
        <begin position="59"/>
        <end position="80"/>
    </location>
</feature>
<dbReference type="RefSeq" id="WP_013014593.1">
    <property type="nucleotide sequence ID" value="NC_013946.1"/>
</dbReference>
<dbReference type="Proteomes" id="UP000013026">
    <property type="component" value="Chromosome"/>
</dbReference>
<evidence type="ECO:0000256" key="3">
    <source>
        <dbReference type="ARBA" id="ARBA00022692"/>
    </source>
</evidence>
<reference evidence="8 10" key="3">
    <citation type="submission" date="2013-04" db="EMBL/GenBank/DDBJ databases">
        <authorList>
            <person name="Chin J."/>
            <person name="Alexander D.H."/>
            <person name="Marks P."/>
            <person name="Korlach J."/>
            <person name="Clum A."/>
            <person name="Copeland A."/>
        </authorList>
    </citation>
    <scope>NUCLEOTIDE SEQUENCE [LARGE SCALE GENOMIC DNA]</scope>
    <source>
        <strain evidence="10">ATCC 35948 / DSM 1279 / VKM B-1258 / 21</strain>
        <strain evidence="8">DSM 1279</strain>
    </source>
</reference>
<dbReference type="EMBL" id="CP005385">
    <property type="protein sequence ID" value="AGK05454.1"/>
    <property type="molecule type" value="Genomic_DNA"/>
</dbReference>
<keyword evidence="9" id="KW-1185">Reference proteome</keyword>
<feature type="transmembrane region" description="Helical" evidence="6">
    <location>
        <begin position="284"/>
        <end position="303"/>
    </location>
</feature>
<gene>
    <name evidence="7" type="ordered locus">Mrub_2344</name>
    <name evidence="8" type="ORF">K649_10810</name>
</gene>
<feature type="transmembrane region" description="Helical" evidence="6">
    <location>
        <begin position="12"/>
        <end position="38"/>
    </location>
</feature>
<dbReference type="PANTHER" id="PTHR33529">
    <property type="entry name" value="SLR0882 PROTEIN-RELATED"/>
    <property type="match status" value="1"/>
</dbReference>
<organism evidence="8 10">
    <name type="scientific">Meiothermus ruber (strain ATCC 35948 / DSM 1279 / VKM B-1258 / 21)</name>
    <name type="common">Thermus ruber</name>
    <dbReference type="NCBI Taxonomy" id="504728"/>
    <lineage>
        <taxon>Bacteria</taxon>
        <taxon>Thermotogati</taxon>
        <taxon>Deinococcota</taxon>
        <taxon>Deinococci</taxon>
        <taxon>Thermales</taxon>
        <taxon>Thermaceae</taxon>
        <taxon>Meiothermus</taxon>
    </lineage>
</organism>
<evidence type="ECO:0000256" key="4">
    <source>
        <dbReference type="ARBA" id="ARBA00022989"/>
    </source>
</evidence>
<dbReference type="KEGG" id="mre:K649_10810"/>
<evidence type="ECO:0000313" key="10">
    <source>
        <dbReference type="Proteomes" id="UP000013026"/>
    </source>
</evidence>
<dbReference type="InterPro" id="IPR005495">
    <property type="entry name" value="LptG/LptF_permease"/>
</dbReference>
<dbReference type="Pfam" id="PF03739">
    <property type="entry name" value="LptF_LptG"/>
    <property type="match status" value="1"/>
</dbReference>
<name>D3PLK4_MEIRD</name>
<evidence type="ECO:0000313" key="8">
    <source>
        <dbReference type="EMBL" id="AGK05454.1"/>
    </source>
</evidence>
<proteinExistence type="predicted"/>
<dbReference type="PANTHER" id="PTHR33529:SF6">
    <property type="entry name" value="YJGP_YJGQ FAMILY PERMEASE"/>
    <property type="match status" value="1"/>
</dbReference>
<reference evidence="7 9" key="1">
    <citation type="journal article" date="2010" name="Stand. Genomic Sci.">
        <title>Complete genome sequence of Meiothermus ruber type strain (21).</title>
        <authorList>
            <person name="Tindall B.J."/>
            <person name="Sikorski J."/>
            <person name="Lucas S."/>
            <person name="Goltsman E."/>
            <person name="Copeland A."/>
            <person name="Glavina Del Rio T."/>
            <person name="Nolan M."/>
            <person name="Tice H."/>
            <person name="Cheng J.F."/>
            <person name="Han C."/>
            <person name="Pitluck S."/>
            <person name="Liolios K."/>
            <person name="Ivanova N."/>
            <person name="Mavromatis K."/>
            <person name="Ovchinnikova G."/>
            <person name="Pati A."/>
            <person name="Fahnrich R."/>
            <person name="Goodwin L."/>
            <person name="Chen A."/>
            <person name="Palaniappan K."/>
            <person name="Land M."/>
            <person name="Hauser L."/>
            <person name="Chang Y.J."/>
            <person name="Jeffries C.D."/>
            <person name="Rohde M."/>
            <person name="Goker M."/>
            <person name="Woyke T."/>
            <person name="Bristow J."/>
            <person name="Eisen J.A."/>
            <person name="Markowitz V."/>
            <person name="Hugenholtz P."/>
            <person name="Kyrpides N.C."/>
            <person name="Klenk H.P."/>
            <person name="Lapidus A."/>
        </authorList>
    </citation>
    <scope>NUCLEOTIDE SEQUENCE [LARGE SCALE GENOMIC DNA]</scope>
    <source>
        <strain evidence="9">ATCC 35948 / DSM 1279 / VKM B-1258 / 21</strain>
        <strain evidence="7">DSM 1279</strain>
    </source>
</reference>
<evidence type="ECO:0000313" key="7">
    <source>
        <dbReference type="EMBL" id="ADD29095.1"/>
    </source>
</evidence>
<evidence type="ECO:0000256" key="1">
    <source>
        <dbReference type="ARBA" id="ARBA00004651"/>
    </source>
</evidence>
<protein>
    <submittedName>
        <fullName evidence="7">Permease YjgP/YjgQ family protein</fullName>
    </submittedName>
    <submittedName>
        <fullName evidence="8">YjgP/YjgQ family permease</fullName>
    </submittedName>
</protein>
<feature type="transmembrane region" description="Helical" evidence="6">
    <location>
        <begin position="92"/>
        <end position="114"/>
    </location>
</feature>
<keyword evidence="3 6" id="KW-0812">Transmembrane</keyword>
<feature type="transmembrane region" description="Helical" evidence="6">
    <location>
        <begin position="260"/>
        <end position="278"/>
    </location>
</feature>
<dbReference type="eggNOG" id="COG0795">
    <property type="taxonomic scope" value="Bacteria"/>
</dbReference>
<evidence type="ECO:0000256" key="2">
    <source>
        <dbReference type="ARBA" id="ARBA00022475"/>
    </source>
</evidence>
<dbReference type="GO" id="GO:0015920">
    <property type="term" value="P:lipopolysaccharide transport"/>
    <property type="evidence" value="ECO:0007669"/>
    <property type="project" value="TreeGrafter"/>
</dbReference>
<dbReference type="PATRIC" id="fig|504728.9.peg.2228"/>